<dbReference type="RefSeq" id="WP_264434783.1">
    <property type="nucleotide sequence ID" value="NZ_CP081495.1"/>
</dbReference>
<evidence type="ECO:0000256" key="7">
    <source>
        <dbReference type="ARBA" id="ARBA00023136"/>
    </source>
</evidence>
<evidence type="ECO:0000256" key="1">
    <source>
        <dbReference type="ARBA" id="ARBA00004571"/>
    </source>
</evidence>
<feature type="chain" id="PRO_5046958719" evidence="12">
    <location>
        <begin position="22"/>
        <end position="661"/>
    </location>
</feature>
<evidence type="ECO:0000313" key="16">
    <source>
        <dbReference type="Proteomes" id="UP001163328"/>
    </source>
</evidence>
<dbReference type="SUPFAM" id="SSF56935">
    <property type="entry name" value="Porins"/>
    <property type="match status" value="1"/>
</dbReference>
<dbReference type="Proteomes" id="UP001163328">
    <property type="component" value="Chromosome"/>
</dbReference>
<keyword evidence="5 12" id="KW-0732">Signal</keyword>
<sequence>MRFTFNFCCYLVFFATTGAVAQVVQDSIYHLQQLEIFTQKNKEVIAGQSLKGEALQRLNSQSVADAVRYFSGVQLKDYGGVGGIKTIDVRGMGSQHVGVFYDGIQLGNAQNGVVDLGKYALDDLEAISLYNGQKSSVFQAAKHFASASSIYLQSKKPVFNADAKTNVTFRYKTGSIQLVNPSFRIEQKLSDAVFATASAEYIKSDGEYKFRYSKKNLDQSVAYDTTAIRKDGQIDAKRFELGLFGEKNNTIWQVKGYSYLSDRGIPGAIVRGRFDARGQTLVDKNYFLQATIEQKVGRFETKLNTKYANDYTRFTDTVSLFKYQNTYKQQEFYASWATVYKATSTLYINVAADYQFNTLDVDLTNFSYPKRKTTWVAFAASYQQKKLQFQASVLGTFVTESVKKNTNAPDKNIWAPTLLAQYKINNAFSIQAFYKRIFRMPTFNDLYYTALGYSNLKPEYATQYNFGFTYAKPLNGIVQQISIQADGYYNLITDKIIAAPNGSMFRWMMMNLGKVQILGTDVKLKSDFIWGQTEWQLMLNYSYQKAQDYSNKKTTYYKHQIAYIPWHSGSAVLNANNKTWGANYSFIYVGERYDANQDNIQYNHINPWFTHDVSIQKTFAFNRYTSTLSFQVNNILNQYYDVVLNYPMPGRQFKFILNLTI</sequence>
<dbReference type="Gene3D" id="2.40.170.20">
    <property type="entry name" value="TonB-dependent receptor, beta-barrel domain"/>
    <property type="match status" value="1"/>
</dbReference>
<comment type="subcellular location">
    <subcellularLocation>
        <location evidence="1 10">Cell outer membrane</location>
        <topology evidence="1 10">Multi-pass membrane protein</topology>
    </subcellularLocation>
</comment>
<evidence type="ECO:0000259" key="14">
    <source>
        <dbReference type="Pfam" id="PF07715"/>
    </source>
</evidence>
<evidence type="ECO:0000256" key="12">
    <source>
        <dbReference type="SAM" id="SignalP"/>
    </source>
</evidence>
<name>A0ABY6M127_9FLAO</name>
<keyword evidence="6 11" id="KW-0798">TonB box</keyword>
<dbReference type="PROSITE" id="PS52016">
    <property type="entry name" value="TONB_DEPENDENT_REC_3"/>
    <property type="match status" value="1"/>
</dbReference>
<keyword evidence="9 10" id="KW-0998">Cell outer membrane</keyword>
<dbReference type="InterPro" id="IPR037066">
    <property type="entry name" value="Plug_dom_sf"/>
</dbReference>
<evidence type="ECO:0000259" key="13">
    <source>
        <dbReference type="Pfam" id="PF00593"/>
    </source>
</evidence>
<dbReference type="InterPro" id="IPR012910">
    <property type="entry name" value="Plug_dom"/>
</dbReference>
<comment type="similarity">
    <text evidence="10 11">Belongs to the TonB-dependent receptor family.</text>
</comment>
<evidence type="ECO:0000313" key="15">
    <source>
        <dbReference type="EMBL" id="UYW02269.1"/>
    </source>
</evidence>
<dbReference type="InterPro" id="IPR000531">
    <property type="entry name" value="Beta-barrel_TonB"/>
</dbReference>
<evidence type="ECO:0000256" key="9">
    <source>
        <dbReference type="ARBA" id="ARBA00023237"/>
    </source>
</evidence>
<protein>
    <submittedName>
        <fullName evidence="15">TonB-dependent receptor</fullName>
    </submittedName>
</protein>
<evidence type="ECO:0000256" key="3">
    <source>
        <dbReference type="ARBA" id="ARBA00022452"/>
    </source>
</evidence>
<keyword evidence="7 10" id="KW-0472">Membrane</keyword>
<evidence type="ECO:0000256" key="6">
    <source>
        <dbReference type="ARBA" id="ARBA00023077"/>
    </source>
</evidence>
<evidence type="ECO:0000256" key="5">
    <source>
        <dbReference type="ARBA" id="ARBA00022729"/>
    </source>
</evidence>
<accession>A0ABY6M127</accession>
<keyword evidence="8 15" id="KW-0675">Receptor</keyword>
<keyword evidence="2 10" id="KW-0813">Transport</keyword>
<gene>
    <name evidence="15" type="ORF">K5I29_05045</name>
</gene>
<keyword evidence="4 10" id="KW-0812">Transmembrane</keyword>
<evidence type="ECO:0000256" key="11">
    <source>
        <dbReference type="RuleBase" id="RU003357"/>
    </source>
</evidence>
<proteinExistence type="inferred from homology"/>
<dbReference type="EMBL" id="CP081495">
    <property type="protein sequence ID" value="UYW02269.1"/>
    <property type="molecule type" value="Genomic_DNA"/>
</dbReference>
<dbReference type="Pfam" id="PF00593">
    <property type="entry name" value="TonB_dep_Rec_b-barrel"/>
    <property type="match status" value="1"/>
</dbReference>
<feature type="domain" description="TonB-dependent receptor-like beta-barrel" evidence="13">
    <location>
        <begin position="208"/>
        <end position="635"/>
    </location>
</feature>
<evidence type="ECO:0000256" key="8">
    <source>
        <dbReference type="ARBA" id="ARBA00023170"/>
    </source>
</evidence>
<feature type="signal peptide" evidence="12">
    <location>
        <begin position="1"/>
        <end position="21"/>
    </location>
</feature>
<dbReference type="Pfam" id="PF07715">
    <property type="entry name" value="Plug"/>
    <property type="match status" value="1"/>
</dbReference>
<keyword evidence="16" id="KW-1185">Reference proteome</keyword>
<evidence type="ECO:0000256" key="4">
    <source>
        <dbReference type="ARBA" id="ARBA00022692"/>
    </source>
</evidence>
<evidence type="ECO:0000256" key="10">
    <source>
        <dbReference type="PROSITE-ProRule" id="PRU01360"/>
    </source>
</evidence>
<evidence type="ECO:0000256" key="2">
    <source>
        <dbReference type="ARBA" id="ARBA00022448"/>
    </source>
</evidence>
<dbReference type="InterPro" id="IPR039426">
    <property type="entry name" value="TonB-dep_rcpt-like"/>
</dbReference>
<keyword evidence="3 10" id="KW-1134">Transmembrane beta strand</keyword>
<dbReference type="PANTHER" id="PTHR30069">
    <property type="entry name" value="TONB-DEPENDENT OUTER MEMBRANE RECEPTOR"/>
    <property type="match status" value="1"/>
</dbReference>
<dbReference type="PANTHER" id="PTHR30069:SF29">
    <property type="entry name" value="HEMOGLOBIN AND HEMOGLOBIN-HAPTOGLOBIN-BINDING PROTEIN 1-RELATED"/>
    <property type="match status" value="1"/>
</dbReference>
<reference evidence="15" key="1">
    <citation type="submission" date="2021-08" db="EMBL/GenBank/DDBJ databases">
        <title>Flavobacterium sp. strain CC-SYL302.</title>
        <authorList>
            <person name="Lin S.-Y."/>
            <person name="Lee T.-H."/>
            <person name="Young C.-C."/>
        </authorList>
    </citation>
    <scope>NUCLEOTIDE SEQUENCE</scope>
    <source>
        <strain evidence="15">CC-SYL302</strain>
    </source>
</reference>
<dbReference type="Gene3D" id="2.170.130.10">
    <property type="entry name" value="TonB-dependent receptor, plug domain"/>
    <property type="match status" value="1"/>
</dbReference>
<organism evidence="15 16">
    <name type="scientific">Flavobacterium agricola</name>
    <dbReference type="NCBI Taxonomy" id="2870839"/>
    <lineage>
        <taxon>Bacteria</taxon>
        <taxon>Pseudomonadati</taxon>
        <taxon>Bacteroidota</taxon>
        <taxon>Flavobacteriia</taxon>
        <taxon>Flavobacteriales</taxon>
        <taxon>Flavobacteriaceae</taxon>
        <taxon>Flavobacterium</taxon>
    </lineage>
</organism>
<dbReference type="InterPro" id="IPR036942">
    <property type="entry name" value="Beta-barrel_TonB_sf"/>
</dbReference>
<feature type="domain" description="TonB-dependent receptor plug" evidence="14">
    <location>
        <begin position="48"/>
        <end position="139"/>
    </location>
</feature>